<accession>G0VFZ0</accession>
<evidence type="ECO:0000256" key="9">
    <source>
        <dbReference type="RuleBase" id="RU003345"/>
    </source>
</evidence>
<dbReference type="InterPro" id="IPR015590">
    <property type="entry name" value="Aldehyde_DH_dom"/>
</dbReference>
<dbReference type="GO" id="GO:0004029">
    <property type="term" value="F:aldehyde dehydrogenase (NAD+) activity"/>
    <property type="evidence" value="ECO:0007669"/>
    <property type="project" value="UniProtKB-ARBA"/>
</dbReference>
<reference evidence="11 12" key="1">
    <citation type="journal article" date="2011" name="Proc. Natl. Acad. Sci. U.S.A.">
        <title>Evolutionary erosion of yeast sex chromosomes by mating-type switching accidents.</title>
        <authorList>
            <person name="Gordon J.L."/>
            <person name="Armisen D."/>
            <person name="Proux-Wera E."/>
            <person name="Oheigeartaigh S.S."/>
            <person name="Byrne K.P."/>
            <person name="Wolfe K.H."/>
        </authorList>
    </citation>
    <scope>NUCLEOTIDE SEQUENCE [LARGE SCALE GENOMIC DNA]</scope>
    <source>
        <strain evidence="12">ATCC 76901 / BCRC 22586 / CBS 4309 / NBRC 1992 / NRRL Y-12630</strain>
    </source>
</reference>
<evidence type="ECO:0000259" key="10">
    <source>
        <dbReference type="Pfam" id="PF00171"/>
    </source>
</evidence>
<reference key="2">
    <citation type="submission" date="2011-08" db="EMBL/GenBank/DDBJ databases">
        <title>Genome sequence of Naumovozyma castellii.</title>
        <authorList>
            <person name="Gordon J.L."/>
            <person name="Armisen D."/>
            <person name="Proux-Wera E."/>
            <person name="OhEigeartaigh S.S."/>
            <person name="Byrne K.P."/>
            <person name="Wolfe K.H."/>
        </authorList>
    </citation>
    <scope>NUCLEOTIDE SEQUENCE</scope>
    <source>
        <strain>Type strain:CBS 4309</strain>
    </source>
</reference>
<dbReference type="FunFam" id="3.40.605.10:FF:000026">
    <property type="entry name" value="Aldehyde dehydrogenase, putative"/>
    <property type="match status" value="1"/>
</dbReference>
<keyword evidence="4" id="KW-0520">NAD</keyword>
<dbReference type="eggNOG" id="KOG2450">
    <property type="taxonomic scope" value="Eukaryota"/>
</dbReference>
<dbReference type="RefSeq" id="XP_003676766.1">
    <property type="nucleotide sequence ID" value="XM_003676718.1"/>
</dbReference>
<dbReference type="FunCoup" id="G0VFZ0">
    <property type="interactions" value="681"/>
</dbReference>
<dbReference type="PANTHER" id="PTHR11699">
    <property type="entry name" value="ALDEHYDE DEHYDROGENASE-RELATED"/>
    <property type="match status" value="1"/>
</dbReference>
<proteinExistence type="inferred from homology"/>
<evidence type="ECO:0000313" key="12">
    <source>
        <dbReference type="Proteomes" id="UP000001640"/>
    </source>
</evidence>
<protein>
    <recommendedName>
        <fullName evidence="7">Aldehyde dehydrogenase 5, mitochondrial</fullName>
    </recommendedName>
</protein>
<evidence type="ECO:0000313" key="11">
    <source>
        <dbReference type="EMBL" id="CCC70409.1"/>
    </source>
</evidence>
<evidence type="ECO:0000256" key="8">
    <source>
        <dbReference type="PROSITE-ProRule" id="PRU10007"/>
    </source>
</evidence>
<dbReference type="InParanoid" id="G0VFZ0"/>
<dbReference type="SUPFAM" id="SSF53720">
    <property type="entry name" value="ALDH-like"/>
    <property type="match status" value="1"/>
</dbReference>
<dbReference type="Gene3D" id="3.40.309.10">
    <property type="entry name" value="Aldehyde Dehydrogenase, Chain A, domain 2"/>
    <property type="match status" value="1"/>
</dbReference>
<dbReference type="FunFam" id="3.40.605.10:FF:000011">
    <property type="entry name" value="ALD5p Mitochondrial aldehyde dehydrogenase"/>
    <property type="match status" value="1"/>
</dbReference>
<dbReference type="PROSITE" id="PS00687">
    <property type="entry name" value="ALDEHYDE_DEHYDR_GLU"/>
    <property type="match status" value="1"/>
</dbReference>
<organism evidence="11 12">
    <name type="scientific">Naumovozyma castellii</name>
    <name type="common">Yeast</name>
    <name type="synonym">Saccharomyces castellii</name>
    <dbReference type="NCBI Taxonomy" id="27288"/>
    <lineage>
        <taxon>Eukaryota</taxon>
        <taxon>Fungi</taxon>
        <taxon>Dikarya</taxon>
        <taxon>Ascomycota</taxon>
        <taxon>Saccharomycotina</taxon>
        <taxon>Saccharomycetes</taxon>
        <taxon>Saccharomycetales</taxon>
        <taxon>Saccharomycetaceae</taxon>
        <taxon>Naumovozyma</taxon>
    </lineage>
</organism>
<feature type="domain" description="Aldehyde dehydrogenase" evidence="10">
    <location>
        <begin position="48"/>
        <end position="506"/>
    </location>
</feature>
<dbReference type="OMA" id="WSNTFNK"/>
<evidence type="ECO:0000256" key="3">
    <source>
        <dbReference type="ARBA" id="ARBA00023002"/>
    </source>
</evidence>
<dbReference type="EMBL" id="HE576756">
    <property type="protein sequence ID" value="CCC70409.1"/>
    <property type="molecule type" value="Genomic_DNA"/>
</dbReference>
<dbReference type="InterPro" id="IPR016163">
    <property type="entry name" value="Ald_DH_C"/>
</dbReference>
<name>G0VFZ0_NAUCA</name>
<dbReference type="InterPro" id="IPR016161">
    <property type="entry name" value="Ald_DH/histidinol_DH"/>
</dbReference>
<dbReference type="STRING" id="1064592.G0VFZ0"/>
<dbReference type="HOGENOM" id="CLU_005391_0_0_1"/>
<dbReference type="Pfam" id="PF00171">
    <property type="entry name" value="Aldedh"/>
    <property type="match status" value="1"/>
</dbReference>
<dbReference type="InterPro" id="IPR029510">
    <property type="entry name" value="Ald_DH_CS_GLU"/>
</dbReference>
<evidence type="ECO:0000256" key="2">
    <source>
        <dbReference type="ARBA" id="ARBA00009986"/>
    </source>
</evidence>
<dbReference type="GO" id="GO:0019413">
    <property type="term" value="P:acetate biosynthetic process"/>
    <property type="evidence" value="ECO:0007669"/>
    <property type="project" value="UniProtKB-ARBA"/>
</dbReference>
<dbReference type="Proteomes" id="UP000001640">
    <property type="component" value="Chromosome 5"/>
</dbReference>
<evidence type="ECO:0000256" key="7">
    <source>
        <dbReference type="ARBA" id="ARBA00069627"/>
    </source>
</evidence>
<dbReference type="OrthoDB" id="310895at2759"/>
<dbReference type="InterPro" id="IPR016162">
    <property type="entry name" value="Ald_DH_N"/>
</dbReference>
<feature type="active site" evidence="8">
    <location>
        <position position="283"/>
    </location>
</feature>
<evidence type="ECO:0000256" key="5">
    <source>
        <dbReference type="ARBA" id="ARBA00037885"/>
    </source>
</evidence>
<dbReference type="AlphaFoldDB" id="G0VFZ0"/>
<evidence type="ECO:0000256" key="6">
    <source>
        <dbReference type="ARBA" id="ARBA00053679"/>
    </source>
</evidence>
<keyword evidence="12" id="KW-1185">Reference proteome</keyword>
<comment type="subcellular location">
    <subcellularLocation>
        <location evidence="1">Mitochondrion matrix</location>
    </subcellularLocation>
</comment>
<comment type="similarity">
    <text evidence="2 9">Belongs to the aldehyde dehydrogenase family.</text>
</comment>
<dbReference type="Gene3D" id="3.40.605.10">
    <property type="entry name" value="Aldehyde Dehydrogenase, Chain A, domain 1"/>
    <property type="match status" value="1"/>
</dbReference>
<dbReference type="InterPro" id="IPR016160">
    <property type="entry name" value="Ald_DH_CS_CYS"/>
</dbReference>
<evidence type="ECO:0000256" key="1">
    <source>
        <dbReference type="ARBA" id="ARBA00004305"/>
    </source>
</evidence>
<comment type="pathway">
    <text evidence="5">Alcohol metabolism; ethanol degradation; acetate from ethanol: step 2/2.</text>
</comment>
<comment type="function">
    <text evidence="6">Minor mitochondrial aldehyde dehydrogenase isoform. Plays a role in regulation or biosynthesis of electron transport chain components. Involved in the biosynthesis of acetate during anaerobic growth on glucose.</text>
</comment>
<dbReference type="KEGG" id="ncs:NCAS_0E03390"/>
<evidence type="ECO:0000256" key="4">
    <source>
        <dbReference type="ARBA" id="ARBA00023027"/>
    </source>
</evidence>
<dbReference type="CDD" id="cd07091">
    <property type="entry name" value="ALDH_F1-2_Ald2-like"/>
    <property type="match status" value="1"/>
</dbReference>
<dbReference type="GeneID" id="96904038"/>
<dbReference type="GO" id="GO:0005759">
    <property type="term" value="C:mitochondrial matrix"/>
    <property type="evidence" value="ECO:0007669"/>
    <property type="project" value="UniProtKB-SubCell"/>
</dbReference>
<keyword evidence="3 9" id="KW-0560">Oxidoreductase</keyword>
<dbReference type="FunFam" id="3.40.309.10:FF:000001">
    <property type="entry name" value="Mitochondrial aldehyde dehydrogenase 2"/>
    <property type="match status" value="1"/>
</dbReference>
<dbReference type="PROSITE" id="PS00070">
    <property type="entry name" value="ALDEHYDE_DEHYDR_CYS"/>
    <property type="match status" value="1"/>
</dbReference>
<gene>
    <name evidence="11" type="primary">NCAS0E03390</name>
    <name evidence="11" type="ordered locus">NCAS_0E03390</name>
</gene>
<sequence length="515" mass="56099">MFSRTITPRVISRRVIRLYSQLPLRVPVTLPNGLKYEQPTGLFINGDFVPSKQNKIFEVINPSTEEVITPVYEAMEDDVDIAVAAAKKAFKSWSIADPEVRASALFKLANLVEKNAELLASIETADNGKSLLCSRGDVALVSKYLRSCGGWADKINGNVINTGDNHFAYTTREPLGVCGQIIPWNFPLLMWSWKIGPALATGNTVVLKPAETTPLSALFASQLCIEAGIPKGVVNIIPGSGRVVGEKLCKHPDVKKIAFTGSTKTGSHIMKTAADTVKKVTLELGGKSPNIVFADADLDKAIENIAFGIFYNSGEVCCAGSRIYVQDTVYDTVLNKFKKYTENLKVGDPFDESTFQGAQTSKAQLTKILKYVKVGTDEGARVVTGGERFGNKGYFVKPTIFADVKEDMQIVKEEVFGPLVTISKFSTVDEVIDMANDSQYGLAAGIHTKDVNKAIHVSKRIQAGTVWINTYNAFHQNVPFGGFGQSGIGREMGAAALDNYTQVKSVRMAIEKPEY</sequence>